<comment type="subunit">
    <text evidence="2">Homodimer; disulfide-linked.</text>
</comment>
<dbReference type="AlphaFoldDB" id="A0A433TUD5"/>
<name>A0A433TUD5_ELYCH</name>
<dbReference type="PANTHER" id="PTHR11245:SF6">
    <property type="entry name" value="DUF19 DOMAIN-CONTAINING PROTEIN"/>
    <property type="match status" value="1"/>
</dbReference>
<keyword evidence="4" id="KW-1015">Disulfide bond</keyword>
<dbReference type="EMBL" id="RQTK01000178">
    <property type="protein sequence ID" value="RUS85190.1"/>
    <property type="molecule type" value="Genomic_DNA"/>
</dbReference>
<dbReference type="PANTHER" id="PTHR11245">
    <property type="entry name" value="STANNIOCALCIN"/>
    <property type="match status" value="1"/>
</dbReference>
<evidence type="ECO:0000256" key="4">
    <source>
        <dbReference type="ARBA" id="ARBA00023157"/>
    </source>
</evidence>
<sequence>MTAKLFILAFLINASFAFLFNHPVAQAEGREAAQSCLDHAQSGNCEFYNCFEQRLPCGANYYMLKHGLYYCNKMVTRTPRFSPAGQEFLGNITKCLMEPLQEIYSRDSVDCHDLEHDAVAAIAPCFNQHNFCNVLRTDADEFFRIYEFSDLFTRGSVKLWRAMARIAADCGRHYTRQITSETETFRNSVNSFLGSLGSLSFGGSVIEESP</sequence>
<dbReference type="STRING" id="188477.A0A433TUD5"/>
<comment type="similarity">
    <text evidence="1">Belongs to the stanniocalcin family.</text>
</comment>
<reference evidence="6 7" key="1">
    <citation type="submission" date="2019-01" db="EMBL/GenBank/DDBJ databases">
        <title>A draft genome assembly of the solar-powered sea slug Elysia chlorotica.</title>
        <authorList>
            <person name="Cai H."/>
            <person name="Li Q."/>
            <person name="Fang X."/>
            <person name="Li J."/>
            <person name="Curtis N.E."/>
            <person name="Altenburger A."/>
            <person name="Shibata T."/>
            <person name="Feng M."/>
            <person name="Maeda T."/>
            <person name="Schwartz J.A."/>
            <person name="Shigenobu S."/>
            <person name="Lundholm N."/>
            <person name="Nishiyama T."/>
            <person name="Yang H."/>
            <person name="Hasebe M."/>
            <person name="Li S."/>
            <person name="Pierce S.K."/>
            <person name="Wang J."/>
        </authorList>
    </citation>
    <scope>NUCLEOTIDE SEQUENCE [LARGE SCALE GENOMIC DNA]</scope>
    <source>
        <strain evidence="6">EC2010</strain>
        <tissue evidence="6">Whole organism of an adult</tissue>
    </source>
</reference>
<comment type="caution">
    <text evidence="6">The sequence shown here is derived from an EMBL/GenBank/DDBJ whole genome shotgun (WGS) entry which is preliminary data.</text>
</comment>
<protein>
    <recommendedName>
        <fullName evidence="8">Stanniocalcin</fullName>
    </recommendedName>
</protein>
<dbReference type="GO" id="GO:0005615">
    <property type="term" value="C:extracellular space"/>
    <property type="evidence" value="ECO:0007669"/>
    <property type="project" value="TreeGrafter"/>
</dbReference>
<keyword evidence="7" id="KW-1185">Reference proteome</keyword>
<dbReference type="Pfam" id="PF03298">
    <property type="entry name" value="Stanniocalcin"/>
    <property type="match status" value="1"/>
</dbReference>
<evidence type="ECO:0000256" key="3">
    <source>
        <dbReference type="ARBA" id="ARBA00022702"/>
    </source>
</evidence>
<feature type="signal peptide" evidence="5">
    <location>
        <begin position="1"/>
        <end position="17"/>
    </location>
</feature>
<evidence type="ECO:0000256" key="1">
    <source>
        <dbReference type="ARBA" id="ARBA00008693"/>
    </source>
</evidence>
<organism evidence="6 7">
    <name type="scientific">Elysia chlorotica</name>
    <name type="common">Eastern emerald elysia</name>
    <name type="synonym">Sea slug</name>
    <dbReference type="NCBI Taxonomy" id="188477"/>
    <lineage>
        <taxon>Eukaryota</taxon>
        <taxon>Metazoa</taxon>
        <taxon>Spiralia</taxon>
        <taxon>Lophotrochozoa</taxon>
        <taxon>Mollusca</taxon>
        <taxon>Gastropoda</taxon>
        <taxon>Heterobranchia</taxon>
        <taxon>Euthyneura</taxon>
        <taxon>Panpulmonata</taxon>
        <taxon>Sacoglossa</taxon>
        <taxon>Placobranchoidea</taxon>
        <taxon>Plakobranchidae</taxon>
        <taxon>Elysia</taxon>
    </lineage>
</organism>
<dbReference type="GO" id="GO:0006874">
    <property type="term" value="P:intracellular calcium ion homeostasis"/>
    <property type="evidence" value="ECO:0007669"/>
    <property type="project" value="TreeGrafter"/>
</dbReference>
<dbReference type="InterPro" id="IPR004978">
    <property type="entry name" value="Stanniocalcin"/>
</dbReference>
<keyword evidence="5" id="KW-0732">Signal</keyword>
<proteinExistence type="inferred from homology"/>
<evidence type="ECO:0000256" key="5">
    <source>
        <dbReference type="SAM" id="SignalP"/>
    </source>
</evidence>
<feature type="chain" id="PRO_5019035833" description="Stanniocalcin" evidence="5">
    <location>
        <begin position="18"/>
        <end position="210"/>
    </location>
</feature>
<evidence type="ECO:0000256" key="2">
    <source>
        <dbReference type="ARBA" id="ARBA00011748"/>
    </source>
</evidence>
<evidence type="ECO:0000313" key="7">
    <source>
        <dbReference type="Proteomes" id="UP000271974"/>
    </source>
</evidence>
<evidence type="ECO:0000313" key="6">
    <source>
        <dbReference type="EMBL" id="RUS85190.1"/>
    </source>
</evidence>
<accession>A0A433TUD5</accession>
<gene>
    <name evidence="6" type="ORF">EGW08_007016</name>
</gene>
<keyword evidence="3" id="KW-0372">Hormone</keyword>
<dbReference type="Proteomes" id="UP000271974">
    <property type="component" value="Unassembled WGS sequence"/>
</dbReference>
<evidence type="ECO:0008006" key="8">
    <source>
        <dbReference type="Google" id="ProtNLM"/>
    </source>
</evidence>
<dbReference type="OrthoDB" id="9970481at2759"/>
<dbReference type="GO" id="GO:0005179">
    <property type="term" value="F:hormone activity"/>
    <property type="evidence" value="ECO:0007669"/>
    <property type="project" value="UniProtKB-KW"/>
</dbReference>